<dbReference type="AlphaFoldDB" id="A0A815N9K5"/>
<keyword evidence="4 8" id="KW-0479">Metal-binding</keyword>
<dbReference type="PRINTS" id="PR00385">
    <property type="entry name" value="P450"/>
</dbReference>
<dbReference type="PANTHER" id="PTHR24292">
    <property type="entry name" value="CYTOCHROME P450"/>
    <property type="match status" value="1"/>
</dbReference>
<sequence>MLVLLIFSVIILLILYIKNKYFTLRDHILGLSPHFLFGNVIQSGFVYGRSRAQIFEEYKQRYGDIFQFFFGPIRLIVVSNTTDIQHIFTHRNIYEQGYLFTEQFSVLFPSGFITLTGSKHKRHAAIAMPLFRRARIIDNFDLIVDCTDKLLSNWRITSSQHIHCDIVAQCQNLLLQIFGLISFDYDLEALDQDNPSKNELTKALHDFMSACELVLVAPRILGVMYTKLSRRHRRAKSIITRYIYQMIDNEMTASEESRAQRKRTCLIASLIASLQEDEEMEAKKSENEKKGLSRAEVLQEMLAFMIAGYETTSTALAWFIHFMSKYPHVQQKIKEELIKTGGEQDLTLNRLDSLVYLDCAINESLRYAPPADGTMRTLIADDRLPECGIELHKGDNVFIPFYNLAHDERYWSIDPKLFYPERFLNEDKNHHPYALIPFGSGHRQCIGQDLARFELKVIIARMMQQVTFIDGGPTVNSGGHITSMTILPKHVGVGIEFA</sequence>
<feature type="binding site" description="axial binding residue" evidence="8">
    <location>
        <position position="445"/>
    </location>
    <ligand>
        <name>heme</name>
        <dbReference type="ChEBI" id="CHEBI:30413"/>
    </ligand>
    <ligandPart>
        <name>Fe</name>
        <dbReference type="ChEBI" id="CHEBI:18248"/>
    </ligandPart>
</feature>
<dbReference type="PROSITE" id="PS00086">
    <property type="entry name" value="CYTOCHROME_P450"/>
    <property type="match status" value="1"/>
</dbReference>
<evidence type="ECO:0000256" key="3">
    <source>
        <dbReference type="ARBA" id="ARBA00022617"/>
    </source>
</evidence>
<evidence type="ECO:0000256" key="8">
    <source>
        <dbReference type="PIRSR" id="PIRSR602401-1"/>
    </source>
</evidence>
<evidence type="ECO:0000313" key="13">
    <source>
        <dbReference type="Proteomes" id="UP000663891"/>
    </source>
</evidence>
<dbReference type="Proteomes" id="UP000663845">
    <property type="component" value="Unassembled WGS sequence"/>
</dbReference>
<evidence type="ECO:0000313" key="12">
    <source>
        <dbReference type="EMBL" id="CAF4005331.1"/>
    </source>
</evidence>
<evidence type="ECO:0000256" key="1">
    <source>
        <dbReference type="ARBA" id="ARBA00001971"/>
    </source>
</evidence>
<keyword evidence="5 9" id="KW-0560">Oxidoreductase</keyword>
<accession>A0A815N9K5</accession>
<keyword evidence="6 8" id="KW-0408">Iron</keyword>
<dbReference type="InterPro" id="IPR002401">
    <property type="entry name" value="Cyt_P450_E_grp-I"/>
</dbReference>
<proteinExistence type="inferred from homology"/>
<reference evidence="11" key="1">
    <citation type="submission" date="2021-02" db="EMBL/GenBank/DDBJ databases">
        <authorList>
            <person name="Nowell W R."/>
        </authorList>
    </citation>
    <scope>NUCLEOTIDE SEQUENCE</scope>
</reference>
<dbReference type="Proteomes" id="UP000663891">
    <property type="component" value="Unassembled WGS sequence"/>
</dbReference>
<evidence type="ECO:0000256" key="6">
    <source>
        <dbReference type="ARBA" id="ARBA00023004"/>
    </source>
</evidence>
<dbReference type="PANTHER" id="PTHR24292:SF102">
    <property type="entry name" value="CYTOCHROME P450 FAMILY-RELATED"/>
    <property type="match status" value="1"/>
</dbReference>
<dbReference type="InterPro" id="IPR036396">
    <property type="entry name" value="Cyt_P450_sf"/>
</dbReference>
<dbReference type="EMBL" id="CAJNON010001170">
    <property type="protein sequence ID" value="CAF1436247.1"/>
    <property type="molecule type" value="Genomic_DNA"/>
</dbReference>
<evidence type="ECO:0000256" key="9">
    <source>
        <dbReference type="RuleBase" id="RU000461"/>
    </source>
</evidence>
<evidence type="ECO:0000256" key="4">
    <source>
        <dbReference type="ARBA" id="ARBA00022723"/>
    </source>
</evidence>
<dbReference type="SUPFAM" id="SSF48264">
    <property type="entry name" value="Cytochrome P450"/>
    <property type="match status" value="1"/>
</dbReference>
<dbReference type="GO" id="GO:0016705">
    <property type="term" value="F:oxidoreductase activity, acting on paired donors, with incorporation or reduction of molecular oxygen"/>
    <property type="evidence" value="ECO:0007669"/>
    <property type="project" value="InterPro"/>
</dbReference>
<comment type="cofactor">
    <cofactor evidence="1 8">
        <name>heme</name>
        <dbReference type="ChEBI" id="CHEBI:30413"/>
    </cofactor>
</comment>
<protein>
    <recommendedName>
        <fullName evidence="14">Cytochrome P450</fullName>
    </recommendedName>
</protein>
<dbReference type="InterPro" id="IPR050476">
    <property type="entry name" value="Insect_CytP450_Detox"/>
</dbReference>
<evidence type="ECO:0000313" key="10">
    <source>
        <dbReference type="EMBL" id="CAF1314847.1"/>
    </source>
</evidence>
<dbReference type="GO" id="GO:0020037">
    <property type="term" value="F:heme binding"/>
    <property type="evidence" value="ECO:0007669"/>
    <property type="project" value="InterPro"/>
</dbReference>
<dbReference type="InterPro" id="IPR017972">
    <property type="entry name" value="Cyt_P450_CS"/>
</dbReference>
<evidence type="ECO:0008006" key="14">
    <source>
        <dbReference type="Google" id="ProtNLM"/>
    </source>
</evidence>
<name>A0A815N9K5_9BILA</name>
<comment type="caution">
    <text evidence="11">The sequence shown here is derived from an EMBL/GenBank/DDBJ whole genome shotgun (WGS) entry which is preliminary data.</text>
</comment>
<organism evidence="11 13">
    <name type="scientific">Adineta steineri</name>
    <dbReference type="NCBI Taxonomy" id="433720"/>
    <lineage>
        <taxon>Eukaryota</taxon>
        <taxon>Metazoa</taxon>
        <taxon>Spiralia</taxon>
        <taxon>Gnathifera</taxon>
        <taxon>Rotifera</taxon>
        <taxon>Eurotatoria</taxon>
        <taxon>Bdelloidea</taxon>
        <taxon>Adinetida</taxon>
        <taxon>Adinetidae</taxon>
        <taxon>Adineta</taxon>
    </lineage>
</organism>
<dbReference type="EMBL" id="CAJOAY010003151">
    <property type="protein sequence ID" value="CAF4005331.1"/>
    <property type="molecule type" value="Genomic_DNA"/>
</dbReference>
<evidence type="ECO:0000313" key="11">
    <source>
        <dbReference type="EMBL" id="CAF1436247.1"/>
    </source>
</evidence>
<dbReference type="PRINTS" id="PR00463">
    <property type="entry name" value="EP450I"/>
</dbReference>
<dbReference type="GO" id="GO:0005506">
    <property type="term" value="F:iron ion binding"/>
    <property type="evidence" value="ECO:0007669"/>
    <property type="project" value="InterPro"/>
</dbReference>
<comment type="similarity">
    <text evidence="2 9">Belongs to the cytochrome P450 family.</text>
</comment>
<dbReference type="GO" id="GO:0004497">
    <property type="term" value="F:monooxygenase activity"/>
    <property type="evidence" value="ECO:0007669"/>
    <property type="project" value="UniProtKB-KW"/>
</dbReference>
<dbReference type="OrthoDB" id="1470350at2759"/>
<dbReference type="CDD" id="cd00302">
    <property type="entry name" value="cytochrome_P450"/>
    <property type="match status" value="1"/>
</dbReference>
<dbReference type="EMBL" id="CAJNOG010000612">
    <property type="protein sequence ID" value="CAF1314847.1"/>
    <property type="molecule type" value="Genomic_DNA"/>
</dbReference>
<dbReference type="Pfam" id="PF00067">
    <property type="entry name" value="p450"/>
    <property type="match status" value="1"/>
</dbReference>
<dbReference type="Gene3D" id="1.10.630.10">
    <property type="entry name" value="Cytochrome P450"/>
    <property type="match status" value="1"/>
</dbReference>
<keyword evidence="3 8" id="KW-0349">Heme</keyword>
<evidence type="ECO:0000256" key="7">
    <source>
        <dbReference type="ARBA" id="ARBA00023033"/>
    </source>
</evidence>
<dbReference type="InterPro" id="IPR001128">
    <property type="entry name" value="Cyt_P450"/>
</dbReference>
<evidence type="ECO:0000256" key="2">
    <source>
        <dbReference type="ARBA" id="ARBA00010617"/>
    </source>
</evidence>
<keyword evidence="7 9" id="KW-0503">Monooxygenase</keyword>
<gene>
    <name evidence="10" type="ORF">JYZ213_LOCUS33066</name>
    <name evidence="12" type="ORF">OKA104_LOCUS30033</name>
    <name evidence="11" type="ORF">VCS650_LOCUS38609</name>
</gene>
<evidence type="ECO:0000256" key="5">
    <source>
        <dbReference type="ARBA" id="ARBA00023002"/>
    </source>
</evidence>
<dbReference type="Proteomes" id="UP000663881">
    <property type="component" value="Unassembled WGS sequence"/>
</dbReference>